<keyword evidence="2" id="KW-0238">DNA-binding</keyword>
<dbReference type="Proteomes" id="UP000775179">
    <property type="component" value="Unassembled WGS sequence"/>
</dbReference>
<dbReference type="CDD" id="cd00090">
    <property type="entry name" value="HTH_ARSR"/>
    <property type="match status" value="1"/>
</dbReference>
<dbReference type="EMBL" id="JAIFTX010000034">
    <property type="protein sequence ID" value="MBX7291706.1"/>
    <property type="molecule type" value="Genomic_DNA"/>
</dbReference>
<reference evidence="5 6" key="1">
    <citation type="submission" date="2021-08" db="EMBL/GenBank/DDBJ databases">
        <title>Genome sequence analysis of Clostridium chauvoei strains of European origin and evaluation of typing options for outbreak investigations.</title>
        <authorList>
            <person name="Abdel-Glil M."/>
            <person name="Thomas P."/>
            <person name="Seyboldt C."/>
        </authorList>
    </citation>
    <scope>NUCLEOTIDE SEQUENCE [LARGE SCALE GENOMIC DNA]</scope>
    <source>
        <strain evidence="5 6">S0260-09</strain>
    </source>
</reference>
<dbReference type="SMART" id="SM00418">
    <property type="entry name" value="HTH_ARSR"/>
    <property type="match status" value="1"/>
</dbReference>
<dbReference type="InterPro" id="IPR001845">
    <property type="entry name" value="HTH_ArsR_DNA-bd_dom"/>
</dbReference>
<evidence type="ECO:0000256" key="3">
    <source>
        <dbReference type="ARBA" id="ARBA00023163"/>
    </source>
</evidence>
<dbReference type="PANTHER" id="PTHR33154">
    <property type="entry name" value="TRANSCRIPTIONAL REGULATOR, ARSR FAMILY"/>
    <property type="match status" value="1"/>
</dbReference>
<dbReference type="NCBIfam" id="NF033788">
    <property type="entry name" value="HTH_metalloreg"/>
    <property type="match status" value="1"/>
</dbReference>
<dbReference type="SUPFAM" id="SSF46785">
    <property type="entry name" value="Winged helix' DNA-binding domain"/>
    <property type="match status" value="1"/>
</dbReference>
<keyword evidence="3" id="KW-0804">Transcription</keyword>
<sequence length="127" mass="14476">MKEKVRVFKAMGDETRIKILLLLSKRNICAKGIAKHLDISEAAVSQHIKILKDVNLITGYKRGYYVVYDLNKEVLENAINFMSLLINDDINSISNKLNIKLSDINISQCKINCKSMKSCCKKLLKED</sequence>
<evidence type="ECO:0000256" key="1">
    <source>
        <dbReference type="ARBA" id="ARBA00023015"/>
    </source>
</evidence>
<dbReference type="GeneID" id="66302763"/>
<dbReference type="PANTHER" id="PTHR33154:SF33">
    <property type="entry name" value="TRANSCRIPTIONAL REPRESSOR SDPR"/>
    <property type="match status" value="1"/>
</dbReference>
<dbReference type="PROSITE" id="PS50987">
    <property type="entry name" value="HTH_ARSR_2"/>
    <property type="match status" value="1"/>
</dbReference>
<dbReference type="GO" id="GO:0003677">
    <property type="term" value="F:DNA binding"/>
    <property type="evidence" value="ECO:0007669"/>
    <property type="project" value="UniProtKB-KW"/>
</dbReference>
<feature type="domain" description="HTH arsR-type" evidence="4">
    <location>
        <begin position="1"/>
        <end position="90"/>
    </location>
</feature>
<dbReference type="Pfam" id="PF01022">
    <property type="entry name" value="HTH_5"/>
    <property type="match status" value="1"/>
</dbReference>
<dbReference type="InterPro" id="IPR011991">
    <property type="entry name" value="ArsR-like_HTH"/>
</dbReference>
<dbReference type="PRINTS" id="PR00778">
    <property type="entry name" value="HTHARSR"/>
</dbReference>
<dbReference type="InterPro" id="IPR036388">
    <property type="entry name" value="WH-like_DNA-bd_sf"/>
</dbReference>
<accession>A0ABD4RKG3</accession>
<dbReference type="InterPro" id="IPR036390">
    <property type="entry name" value="WH_DNA-bd_sf"/>
</dbReference>
<dbReference type="InterPro" id="IPR051081">
    <property type="entry name" value="HTH_MetalResp_TranReg"/>
</dbReference>
<proteinExistence type="predicted"/>
<protein>
    <submittedName>
        <fullName evidence="5">Metalloregulator ArsR/SmtB family transcription factor</fullName>
    </submittedName>
</protein>
<keyword evidence="1" id="KW-0805">Transcription regulation</keyword>
<comment type="caution">
    <text evidence="5">The sequence shown here is derived from an EMBL/GenBank/DDBJ whole genome shotgun (WGS) entry which is preliminary data.</text>
</comment>
<dbReference type="RefSeq" id="WP_021874688.1">
    <property type="nucleotide sequence ID" value="NZ_CP018624.1"/>
</dbReference>
<name>A0ABD4RKG3_9CLOT</name>
<dbReference type="KEGG" id="cchv:BTM20_12825"/>
<gene>
    <name evidence="5" type="ORF">K4H94_11940</name>
</gene>
<evidence type="ECO:0000256" key="2">
    <source>
        <dbReference type="ARBA" id="ARBA00023125"/>
    </source>
</evidence>
<evidence type="ECO:0000259" key="4">
    <source>
        <dbReference type="PROSITE" id="PS50987"/>
    </source>
</evidence>
<evidence type="ECO:0000313" key="5">
    <source>
        <dbReference type="EMBL" id="MBX7291706.1"/>
    </source>
</evidence>
<dbReference type="AlphaFoldDB" id="A0ABD4RKG3"/>
<dbReference type="Gene3D" id="1.10.10.10">
    <property type="entry name" value="Winged helix-like DNA-binding domain superfamily/Winged helix DNA-binding domain"/>
    <property type="match status" value="1"/>
</dbReference>
<organism evidence="5 6">
    <name type="scientific">Clostridium chauvoei</name>
    <dbReference type="NCBI Taxonomy" id="46867"/>
    <lineage>
        <taxon>Bacteria</taxon>
        <taxon>Bacillati</taxon>
        <taxon>Bacillota</taxon>
        <taxon>Clostridia</taxon>
        <taxon>Eubacteriales</taxon>
        <taxon>Clostridiaceae</taxon>
        <taxon>Clostridium</taxon>
    </lineage>
</organism>
<evidence type="ECO:0000313" key="6">
    <source>
        <dbReference type="Proteomes" id="UP000775179"/>
    </source>
</evidence>